<protein>
    <recommendedName>
        <fullName evidence="3">Lipid-binding serum glycoprotein C-terminal domain-containing protein</fullName>
    </recommendedName>
</protein>
<evidence type="ECO:0000313" key="1">
    <source>
        <dbReference type="EMBL" id="GKT29904.1"/>
    </source>
</evidence>
<organism evidence="1 2">
    <name type="scientific">Aduncisulcus paluster</name>
    <dbReference type="NCBI Taxonomy" id="2918883"/>
    <lineage>
        <taxon>Eukaryota</taxon>
        <taxon>Metamonada</taxon>
        <taxon>Carpediemonas-like organisms</taxon>
        <taxon>Aduncisulcus</taxon>
    </lineage>
</organism>
<gene>
    <name evidence="1" type="ORF">ADUPG1_014868</name>
</gene>
<dbReference type="Proteomes" id="UP001057375">
    <property type="component" value="Unassembled WGS sequence"/>
</dbReference>
<accession>A0ABQ5KES8</accession>
<evidence type="ECO:0000313" key="2">
    <source>
        <dbReference type="Proteomes" id="UP001057375"/>
    </source>
</evidence>
<proteinExistence type="predicted"/>
<comment type="caution">
    <text evidence="1">The sequence shown here is derived from an EMBL/GenBank/DDBJ whole genome shotgun (WGS) entry which is preliminary data.</text>
</comment>
<evidence type="ECO:0008006" key="3">
    <source>
        <dbReference type="Google" id="ProtNLM"/>
    </source>
</evidence>
<name>A0ABQ5KES8_9EUKA</name>
<dbReference type="Gene3D" id="3.15.10.10">
    <property type="entry name" value="Bactericidal permeability-increasing protein, domain 1"/>
    <property type="match status" value="1"/>
</dbReference>
<dbReference type="EMBL" id="BQXS01020470">
    <property type="protein sequence ID" value="GKT29904.1"/>
    <property type="molecule type" value="Genomic_DNA"/>
</dbReference>
<sequence>MGTLDIPNYSTTFDFGIGKASVALNTFVLTSYSFFPQDQILMSTEPSINGLFTSLTGAAMDLTVAYEIKLLTYPYSELSGSAEVSIQGLGAILTVTFEEAPDTSDLTCNNGKDACGYDISFSLEQFTLALDQLNLYFLGASSPILEAVADILDSSLIPFFVSELSRLVEQKIVNDASKVFSNFGLNDPYGFYEHIYWYLGIAHGLVMADNCIVIPAFSICAVGSSDAERETTVDPSYDPTPSLPYNSFDSQFELTISLSSIATVFYNTIHNANDIFSGWKATFDTVACVSTRYGCYDSKKEQWTGGLSSQDVVRNNMGRNINAPPSSLSPLFTTEYWQTSFPDLSSICSSCYIDVSYTFNTIDNEPTVPVLTMDIDGLTAEYLGFVLVVDFVDVISGDLILSSTFSADITTKSIAWSDHAYVNFLQSVSSVGNIVIESCSSESSVVDFDGNMRNNDTSKNRILNNGNSVVIDQCGMGLDDWNSFLHIISTVFLNAFDDEARNDDGTVICLSQL</sequence>
<reference evidence="1" key="1">
    <citation type="submission" date="2022-03" db="EMBL/GenBank/DDBJ databases">
        <title>Draft genome sequence of Aduncisulcus paluster, a free-living microaerophilic Fornicata.</title>
        <authorList>
            <person name="Yuyama I."/>
            <person name="Kume K."/>
            <person name="Tamura T."/>
            <person name="Inagaki Y."/>
            <person name="Hashimoto T."/>
        </authorList>
    </citation>
    <scope>NUCLEOTIDE SEQUENCE</scope>
    <source>
        <strain evidence="1">NY0171</strain>
    </source>
</reference>
<keyword evidence="2" id="KW-1185">Reference proteome</keyword>